<dbReference type="PROSITE" id="PS50011">
    <property type="entry name" value="PROTEIN_KINASE_DOM"/>
    <property type="match status" value="1"/>
</dbReference>
<reference evidence="9 10" key="1">
    <citation type="submission" date="2019-06" db="EMBL/GenBank/DDBJ databases">
        <title>Persicimonas caeni gen. nov., sp. nov., a predatory bacterium isolated from solar saltern.</title>
        <authorList>
            <person name="Wang S."/>
        </authorList>
    </citation>
    <scope>NUCLEOTIDE SEQUENCE [LARGE SCALE GENOMIC DNA]</scope>
    <source>
        <strain evidence="9 10">YN101</strain>
    </source>
</reference>
<feature type="region of interest" description="Disordered" evidence="6">
    <location>
        <begin position="349"/>
        <end position="497"/>
    </location>
</feature>
<dbReference type="PANTHER" id="PTHR43289">
    <property type="entry name" value="MITOGEN-ACTIVATED PROTEIN KINASE KINASE KINASE 20-RELATED"/>
    <property type="match status" value="1"/>
</dbReference>
<evidence type="ECO:0000313" key="9">
    <source>
        <dbReference type="EMBL" id="QDG53732.1"/>
    </source>
</evidence>
<dbReference type="GO" id="GO:0004674">
    <property type="term" value="F:protein serine/threonine kinase activity"/>
    <property type="evidence" value="ECO:0007669"/>
    <property type="project" value="TreeGrafter"/>
</dbReference>
<protein>
    <submittedName>
        <fullName evidence="9">PEGA domain-containing protein</fullName>
    </submittedName>
</protein>
<dbReference type="PROSITE" id="PS00107">
    <property type="entry name" value="PROTEIN_KINASE_ATP"/>
    <property type="match status" value="1"/>
</dbReference>
<sequence length="541" mass="59222">MSEKYIIPTPGDTIAGKYHIEEELGRGAYGVVFRAHQTGISRHVALKTLLPKAFLETDIVERFEREAQFVGRLNHPNIVGVHDYGRHENLLYMAVEYVEGDTLDEIIAREGALEPDRVRKLVYQMVDALEHAHERGIVHRDLKPANIVILPKRDAETGEMREIVKVLDFGIAKLIQTETEEENYETLTQAGTVLGTPHYMSPETIVGDAIDHRADIYSLGVIMYEMLTGGRPFGAKNSPGVMVKHLRDKPPELPAHLERSCWGEAVRGCMEKKPEKRIQSALRVREILERRDESKRAAVPEGATAKAQAQPRPSTGRKGLIAAIVIGVLAAVGIAVMFQLIPGTGEQSADKARAAADETPETADERAGGPDEEAQAAAAASEADAGETMEFEADAVAEAIDADDDDTVRDEPPKIADRSGSIGTARRPDPSAKERGQQEKPDPKGVESQGARATADNGERKDQKADKVSLKIESTPPGARVLVDGRPAGTTPVDYKADESDQTLNLELNLIGYRTKFQKVVPDKDQTVRVELEKGRLKLIP</sequence>
<dbReference type="InterPro" id="IPR017441">
    <property type="entry name" value="Protein_kinase_ATP_BS"/>
</dbReference>
<dbReference type="InterPro" id="IPR011009">
    <property type="entry name" value="Kinase-like_dom_sf"/>
</dbReference>
<dbReference type="SMART" id="SM00220">
    <property type="entry name" value="S_TKc"/>
    <property type="match status" value="1"/>
</dbReference>
<dbReference type="PANTHER" id="PTHR43289:SF30">
    <property type="entry name" value="NON-SPECIFIC SERINE_THREONINE PROTEIN KINASE"/>
    <property type="match status" value="1"/>
</dbReference>
<dbReference type="InterPro" id="IPR013229">
    <property type="entry name" value="PEGA"/>
</dbReference>
<evidence type="ECO:0000256" key="2">
    <source>
        <dbReference type="ARBA" id="ARBA00022741"/>
    </source>
</evidence>
<feature type="domain" description="Protein kinase" evidence="8">
    <location>
        <begin position="18"/>
        <end position="288"/>
    </location>
</feature>
<dbReference type="EMBL" id="CP041186">
    <property type="protein sequence ID" value="QDG53732.1"/>
    <property type="molecule type" value="Genomic_DNA"/>
</dbReference>
<keyword evidence="2 5" id="KW-0547">Nucleotide-binding</keyword>
<dbReference type="Pfam" id="PF00069">
    <property type="entry name" value="Pkinase"/>
    <property type="match status" value="1"/>
</dbReference>
<keyword evidence="4 5" id="KW-0067">ATP-binding</keyword>
<dbReference type="Gene3D" id="3.30.200.20">
    <property type="entry name" value="Phosphorylase Kinase, domain 1"/>
    <property type="match status" value="1"/>
</dbReference>
<accession>A0A4Y6PZN0</accession>
<dbReference type="SUPFAM" id="SSF56112">
    <property type="entry name" value="Protein kinase-like (PK-like)"/>
    <property type="match status" value="1"/>
</dbReference>
<evidence type="ECO:0000256" key="5">
    <source>
        <dbReference type="PROSITE-ProRule" id="PRU10141"/>
    </source>
</evidence>
<dbReference type="GO" id="GO:0005524">
    <property type="term" value="F:ATP binding"/>
    <property type="evidence" value="ECO:0007669"/>
    <property type="project" value="UniProtKB-UniRule"/>
</dbReference>
<keyword evidence="7" id="KW-0472">Membrane</keyword>
<keyword evidence="3" id="KW-0418">Kinase</keyword>
<proteinExistence type="predicted"/>
<evidence type="ECO:0000313" key="10">
    <source>
        <dbReference type="Proteomes" id="UP000315995"/>
    </source>
</evidence>
<evidence type="ECO:0000256" key="7">
    <source>
        <dbReference type="SAM" id="Phobius"/>
    </source>
</evidence>
<dbReference type="AlphaFoldDB" id="A0A4Y6PZN0"/>
<evidence type="ECO:0000256" key="3">
    <source>
        <dbReference type="ARBA" id="ARBA00022777"/>
    </source>
</evidence>
<feature type="transmembrane region" description="Helical" evidence="7">
    <location>
        <begin position="320"/>
        <end position="341"/>
    </location>
</feature>
<dbReference type="Pfam" id="PF08308">
    <property type="entry name" value="PEGA"/>
    <property type="match status" value="1"/>
</dbReference>
<evidence type="ECO:0000259" key="8">
    <source>
        <dbReference type="PROSITE" id="PS50011"/>
    </source>
</evidence>
<dbReference type="CDD" id="cd14014">
    <property type="entry name" value="STKc_PknB_like"/>
    <property type="match status" value="1"/>
</dbReference>
<gene>
    <name evidence="9" type="ORF">FIV42_24205</name>
</gene>
<evidence type="ECO:0000256" key="6">
    <source>
        <dbReference type="SAM" id="MobiDB-lite"/>
    </source>
</evidence>
<dbReference type="Gene3D" id="1.10.510.10">
    <property type="entry name" value="Transferase(Phosphotransferase) domain 1"/>
    <property type="match status" value="1"/>
</dbReference>
<keyword evidence="1" id="KW-0808">Transferase</keyword>
<evidence type="ECO:0000256" key="4">
    <source>
        <dbReference type="ARBA" id="ARBA00022840"/>
    </source>
</evidence>
<dbReference type="InterPro" id="IPR000719">
    <property type="entry name" value="Prot_kinase_dom"/>
</dbReference>
<keyword evidence="10" id="KW-1185">Reference proteome</keyword>
<organism evidence="9 10">
    <name type="scientific">Persicimonas caeni</name>
    <dbReference type="NCBI Taxonomy" id="2292766"/>
    <lineage>
        <taxon>Bacteria</taxon>
        <taxon>Deltaproteobacteria</taxon>
        <taxon>Bradymonadales</taxon>
        <taxon>Bradymonadaceae</taxon>
        <taxon>Persicimonas</taxon>
    </lineage>
</organism>
<keyword evidence="7" id="KW-1133">Transmembrane helix</keyword>
<name>A0A4Y6PZN0_PERCE</name>
<accession>A0A5B8YEH8</accession>
<dbReference type="OrthoDB" id="9801841at2"/>
<feature type="binding site" evidence="5">
    <location>
        <position position="47"/>
    </location>
    <ligand>
        <name>ATP</name>
        <dbReference type="ChEBI" id="CHEBI:30616"/>
    </ligand>
</feature>
<dbReference type="RefSeq" id="WP_141200186.1">
    <property type="nucleotide sequence ID" value="NZ_CP041186.1"/>
</dbReference>
<keyword evidence="7" id="KW-0812">Transmembrane</keyword>
<feature type="compositionally biased region" description="Basic and acidic residues" evidence="6">
    <location>
        <begin position="457"/>
        <end position="470"/>
    </location>
</feature>
<evidence type="ECO:0000256" key="1">
    <source>
        <dbReference type="ARBA" id="ARBA00022679"/>
    </source>
</evidence>
<dbReference type="PROSITE" id="PS00108">
    <property type="entry name" value="PROTEIN_KINASE_ST"/>
    <property type="match status" value="1"/>
</dbReference>
<dbReference type="InterPro" id="IPR008271">
    <property type="entry name" value="Ser/Thr_kinase_AS"/>
</dbReference>
<feature type="compositionally biased region" description="Acidic residues" evidence="6">
    <location>
        <begin position="384"/>
        <end position="408"/>
    </location>
</feature>
<feature type="compositionally biased region" description="Basic and acidic residues" evidence="6">
    <location>
        <begin position="426"/>
        <end position="445"/>
    </location>
</feature>
<dbReference type="Proteomes" id="UP000315995">
    <property type="component" value="Chromosome"/>
</dbReference>
<feature type="region of interest" description="Disordered" evidence="6">
    <location>
        <begin position="292"/>
        <end position="316"/>
    </location>
</feature>